<evidence type="ECO:0000256" key="7">
    <source>
        <dbReference type="ARBA" id="ARBA00023053"/>
    </source>
</evidence>
<dbReference type="PANTHER" id="PTHR43562:SF3">
    <property type="entry name" value="SODIUM ION_PROTON EXCHANGER (EUROFUNG)"/>
    <property type="match status" value="1"/>
</dbReference>
<dbReference type="GO" id="GO:0015297">
    <property type="term" value="F:antiporter activity"/>
    <property type="evidence" value="ECO:0007669"/>
    <property type="project" value="UniProtKB-KW"/>
</dbReference>
<name>A0A948TIM9_9LACO</name>
<evidence type="ECO:0000256" key="1">
    <source>
        <dbReference type="ARBA" id="ARBA00004141"/>
    </source>
</evidence>
<dbReference type="Gene3D" id="1.20.1530.20">
    <property type="match status" value="1"/>
</dbReference>
<dbReference type="GO" id="GO:1902600">
    <property type="term" value="P:proton transmembrane transport"/>
    <property type="evidence" value="ECO:0007669"/>
    <property type="project" value="InterPro"/>
</dbReference>
<evidence type="ECO:0000259" key="12">
    <source>
        <dbReference type="Pfam" id="PF00999"/>
    </source>
</evidence>
<keyword evidence="5 11" id="KW-0812">Transmembrane</keyword>
<feature type="transmembrane region" description="Helical" evidence="11">
    <location>
        <begin position="141"/>
        <end position="166"/>
    </location>
</feature>
<evidence type="ECO:0000256" key="5">
    <source>
        <dbReference type="ARBA" id="ARBA00022692"/>
    </source>
</evidence>
<proteinExistence type="inferred from homology"/>
<keyword evidence="6 11" id="KW-1133">Transmembrane helix</keyword>
<feature type="transmembrane region" description="Helical" evidence="11">
    <location>
        <begin position="85"/>
        <end position="105"/>
    </location>
</feature>
<dbReference type="Pfam" id="PF00999">
    <property type="entry name" value="Na_H_Exchanger"/>
    <property type="match status" value="1"/>
</dbReference>
<feature type="transmembrane region" description="Helical" evidence="11">
    <location>
        <begin position="358"/>
        <end position="376"/>
    </location>
</feature>
<feature type="transmembrane region" description="Helical" evidence="11">
    <location>
        <begin position="27"/>
        <end position="47"/>
    </location>
</feature>
<keyword evidence="9 11" id="KW-0472">Membrane</keyword>
<dbReference type="EMBL" id="JAHLFS010000024">
    <property type="protein sequence ID" value="MBU3851434.1"/>
    <property type="molecule type" value="Genomic_DNA"/>
</dbReference>
<feature type="transmembrane region" description="Helical" evidence="11">
    <location>
        <begin position="178"/>
        <end position="202"/>
    </location>
</feature>
<evidence type="ECO:0000256" key="8">
    <source>
        <dbReference type="ARBA" id="ARBA00023065"/>
    </source>
</evidence>
<dbReference type="NCBIfam" id="TIGR00932">
    <property type="entry name" value="2a37"/>
    <property type="match status" value="1"/>
</dbReference>
<feature type="transmembrane region" description="Helical" evidence="11">
    <location>
        <begin position="293"/>
        <end position="314"/>
    </location>
</feature>
<comment type="similarity">
    <text evidence="2">Belongs to the monovalent cation:proton antiporter 2 (CPA2) transporter (TC 2.A.37) family.</text>
</comment>
<keyword evidence="4" id="KW-0050">Antiport</keyword>
<feature type="transmembrane region" description="Helical" evidence="11">
    <location>
        <begin position="222"/>
        <end position="247"/>
    </location>
</feature>
<dbReference type="GO" id="GO:0008324">
    <property type="term" value="F:monoatomic cation transmembrane transporter activity"/>
    <property type="evidence" value="ECO:0007669"/>
    <property type="project" value="InterPro"/>
</dbReference>
<evidence type="ECO:0000313" key="14">
    <source>
        <dbReference type="Proteomes" id="UP000777303"/>
    </source>
</evidence>
<reference evidence="13" key="2">
    <citation type="submission" date="2021-04" db="EMBL/GenBank/DDBJ databases">
        <authorList>
            <person name="Gilroy R."/>
        </authorList>
    </citation>
    <scope>NUCLEOTIDE SEQUENCE</scope>
    <source>
        <strain evidence="13">F6-6636</strain>
    </source>
</reference>
<keyword evidence="8" id="KW-0406">Ion transport</keyword>
<evidence type="ECO:0000256" key="10">
    <source>
        <dbReference type="ARBA" id="ARBA00023201"/>
    </source>
</evidence>
<evidence type="ECO:0000256" key="6">
    <source>
        <dbReference type="ARBA" id="ARBA00022989"/>
    </source>
</evidence>
<dbReference type="InterPro" id="IPR004771">
    <property type="entry name" value="K/H_exchanger"/>
</dbReference>
<feature type="domain" description="Cation/H+ exchanger transmembrane" evidence="12">
    <location>
        <begin position="12"/>
        <end position="377"/>
    </location>
</feature>
<feature type="transmembrane region" description="Helical" evidence="11">
    <location>
        <begin position="268"/>
        <end position="287"/>
    </location>
</feature>
<evidence type="ECO:0000256" key="4">
    <source>
        <dbReference type="ARBA" id="ARBA00022449"/>
    </source>
</evidence>
<evidence type="ECO:0000256" key="9">
    <source>
        <dbReference type="ARBA" id="ARBA00023136"/>
    </source>
</evidence>
<gene>
    <name evidence="13" type="ORF">H9901_01875</name>
</gene>
<feature type="transmembrane region" description="Helical" evidence="11">
    <location>
        <begin position="112"/>
        <end position="129"/>
    </location>
</feature>
<protein>
    <submittedName>
        <fullName evidence="13">Cation:proton antiporter</fullName>
    </submittedName>
</protein>
<feature type="transmembrane region" description="Helical" evidence="11">
    <location>
        <begin position="52"/>
        <end position="70"/>
    </location>
</feature>
<organism evidence="13 14">
    <name type="scientific">Candidatus Paralactobacillus gallistercoris</name>
    <dbReference type="NCBI Taxonomy" id="2838724"/>
    <lineage>
        <taxon>Bacteria</taxon>
        <taxon>Bacillati</taxon>
        <taxon>Bacillota</taxon>
        <taxon>Bacilli</taxon>
        <taxon>Lactobacillales</taxon>
        <taxon>Lactobacillaceae</taxon>
        <taxon>Lactobacillus</taxon>
    </lineage>
</organism>
<sequence length="392" mass="41528">MSYLTTLCLILITTLIAGQISRRLGQPAVIGQLLIGIVLGPAVLNWIKPNTFVNDFAEIGVIILMFIAGLESDLDLLKKYLKPSIIVAVSGVVLPIILISGYGYLISMNKGAYLFLGITFAATSVSISVEVLKELHVLDSVAGTTILGAAVVDDIVTVLALSLLVSVTKAQGAGVPKLPLGLSLLLQLLFFGIIYLVVKYVAPLLMHLASKFFTLNVSETTMSMIICLAMAVLADTVGLSAVLGSFFAGVAVAQTSSRAEIDAKIEPIGYAVFIPVFFVSVGLKMTLSDLKETWLFIVIVTILAIIGKLGGCAIGAKLANLNWSDAYQVGSGMVSRGEMALIVAQIGYNAHLLSDDYYSAVIAAIVITTLLAPVILRHAIKNHQAKLLDGQH</sequence>
<evidence type="ECO:0000256" key="2">
    <source>
        <dbReference type="ARBA" id="ARBA00005551"/>
    </source>
</evidence>
<dbReference type="InterPro" id="IPR006153">
    <property type="entry name" value="Cation/H_exchanger_TM"/>
</dbReference>
<keyword evidence="10" id="KW-0739">Sodium transport</keyword>
<dbReference type="PANTHER" id="PTHR43562">
    <property type="entry name" value="NAPA-TYPE SODIUM/HYDROGEN ANTIPORTER"/>
    <property type="match status" value="1"/>
</dbReference>
<dbReference type="GO" id="GO:0006814">
    <property type="term" value="P:sodium ion transport"/>
    <property type="evidence" value="ECO:0007669"/>
    <property type="project" value="UniProtKB-KW"/>
</dbReference>
<accession>A0A948TIM9</accession>
<evidence type="ECO:0000256" key="11">
    <source>
        <dbReference type="SAM" id="Phobius"/>
    </source>
</evidence>
<dbReference type="AlphaFoldDB" id="A0A948TIM9"/>
<reference evidence="13" key="1">
    <citation type="journal article" date="2021" name="PeerJ">
        <title>Extensive microbial diversity within the chicken gut microbiome revealed by metagenomics and culture.</title>
        <authorList>
            <person name="Gilroy R."/>
            <person name="Ravi A."/>
            <person name="Getino M."/>
            <person name="Pursley I."/>
            <person name="Horton D.L."/>
            <person name="Alikhan N.F."/>
            <person name="Baker D."/>
            <person name="Gharbi K."/>
            <person name="Hall N."/>
            <person name="Watson M."/>
            <person name="Adriaenssens E.M."/>
            <person name="Foster-Nyarko E."/>
            <person name="Jarju S."/>
            <person name="Secka A."/>
            <person name="Antonio M."/>
            <person name="Oren A."/>
            <person name="Chaudhuri R.R."/>
            <person name="La Ragione R."/>
            <person name="Hildebrand F."/>
            <person name="Pallen M.J."/>
        </authorList>
    </citation>
    <scope>NUCLEOTIDE SEQUENCE</scope>
    <source>
        <strain evidence="13">F6-6636</strain>
    </source>
</reference>
<evidence type="ECO:0000313" key="13">
    <source>
        <dbReference type="EMBL" id="MBU3851434.1"/>
    </source>
</evidence>
<dbReference type="InterPro" id="IPR038770">
    <property type="entry name" value="Na+/solute_symporter_sf"/>
</dbReference>
<keyword evidence="3" id="KW-0813">Transport</keyword>
<dbReference type="GO" id="GO:0016020">
    <property type="term" value="C:membrane"/>
    <property type="evidence" value="ECO:0007669"/>
    <property type="project" value="UniProtKB-SubCell"/>
</dbReference>
<evidence type="ECO:0000256" key="3">
    <source>
        <dbReference type="ARBA" id="ARBA00022448"/>
    </source>
</evidence>
<comment type="subcellular location">
    <subcellularLocation>
        <location evidence="1">Membrane</location>
        <topology evidence="1">Multi-pass membrane protein</topology>
    </subcellularLocation>
</comment>
<keyword evidence="7" id="KW-0915">Sodium</keyword>
<dbReference type="Proteomes" id="UP000777303">
    <property type="component" value="Unassembled WGS sequence"/>
</dbReference>
<comment type="caution">
    <text evidence="13">The sequence shown here is derived from an EMBL/GenBank/DDBJ whole genome shotgun (WGS) entry which is preliminary data.</text>
</comment>